<evidence type="ECO:0000256" key="2">
    <source>
        <dbReference type="ARBA" id="ARBA00010305"/>
    </source>
</evidence>
<dbReference type="GO" id="GO:0021952">
    <property type="term" value="P:central nervous system projection neuron axonogenesis"/>
    <property type="evidence" value="ECO:0007669"/>
    <property type="project" value="TreeGrafter"/>
</dbReference>
<dbReference type="GO" id="GO:0000226">
    <property type="term" value="P:microtubule cytoskeleton organization"/>
    <property type="evidence" value="ECO:0007669"/>
    <property type="project" value="TreeGrafter"/>
</dbReference>
<dbReference type="InterPro" id="IPR022083">
    <property type="entry name" value="KBP"/>
</dbReference>
<dbReference type="AlphaFoldDB" id="A0A1B6C4E5"/>
<evidence type="ECO:0000256" key="3">
    <source>
        <dbReference type="ARBA" id="ARBA00016840"/>
    </source>
</evidence>
<reference evidence="6" key="1">
    <citation type="submission" date="2015-12" db="EMBL/GenBank/DDBJ databases">
        <title>De novo transcriptome assembly of four potential Pierce s Disease insect vectors from Arizona vineyards.</title>
        <authorList>
            <person name="Tassone E.E."/>
        </authorList>
    </citation>
    <scope>NUCLEOTIDE SEQUENCE</scope>
</reference>
<comment type="similarity">
    <text evidence="2">Belongs to the KIF-binding protein family.</text>
</comment>
<evidence type="ECO:0000313" key="6">
    <source>
        <dbReference type="EMBL" id="JAS08372.1"/>
    </source>
</evidence>
<name>A0A1B6C4E5_9HEMI</name>
<organism evidence="6">
    <name type="scientific">Clastoptera arizonana</name>
    <name type="common">Arizona spittle bug</name>
    <dbReference type="NCBI Taxonomy" id="38151"/>
    <lineage>
        <taxon>Eukaryota</taxon>
        <taxon>Metazoa</taxon>
        <taxon>Ecdysozoa</taxon>
        <taxon>Arthropoda</taxon>
        <taxon>Hexapoda</taxon>
        <taxon>Insecta</taxon>
        <taxon>Pterygota</taxon>
        <taxon>Neoptera</taxon>
        <taxon>Paraneoptera</taxon>
        <taxon>Hemiptera</taxon>
        <taxon>Auchenorrhyncha</taxon>
        <taxon>Cercopoidea</taxon>
        <taxon>Clastopteridae</taxon>
        <taxon>Clastoptera</taxon>
    </lineage>
</organism>
<proteinExistence type="inferred from homology"/>
<evidence type="ECO:0000256" key="4">
    <source>
        <dbReference type="ARBA" id="ARBA00022490"/>
    </source>
</evidence>
<dbReference type="Pfam" id="PF12309">
    <property type="entry name" value="KBP_C"/>
    <property type="match status" value="1"/>
</dbReference>
<keyword evidence="4" id="KW-0963">Cytoplasm</keyword>
<dbReference type="PANTHER" id="PTHR46321">
    <property type="entry name" value="KIF1-BINDING PROTEIN"/>
    <property type="match status" value="1"/>
</dbReference>
<gene>
    <name evidence="6" type="ORF">g.23434</name>
</gene>
<keyword evidence="5" id="KW-0206">Cytoskeleton</keyword>
<accession>A0A1B6C4E5</accession>
<comment type="subcellular location">
    <subcellularLocation>
        <location evidence="1">Cytoplasm</location>
        <location evidence="1">Cytoskeleton</location>
    </subcellularLocation>
</comment>
<dbReference type="GO" id="GO:1990535">
    <property type="term" value="P:neuron projection maintenance"/>
    <property type="evidence" value="ECO:0007669"/>
    <property type="project" value="TreeGrafter"/>
</dbReference>
<protein>
    <recommendedName>
        <fullName evidence="3">KIF-binding protein</fullName>
    </recommendedName>
</protein>
<dbReference type="PANTHER" id="PTHR46321:SF1">
    <property type="entry name" value="KIF-BINDING PROTEIN"/>
    <property type="match status" value="1"/>
</dbReference>
<dbReference type="EMBL" id="GEDC01028926">
    <property type="protein sequence ID" value="JAS08372.1"/>
    <property type="molecule type" value="Transcribed_RNA"/>
</dbReference>
<sequence>MENLDPVILFEFKEKYLEIKRILQHSKFDPESEPYKSKYAAIFLLQEMRAKALNLTSNSHSTNETKERLQAIVFSSSLMLATEFIETEEPSKGEEILNFILEETKEIYFLPSLILTVVSTLNQLGLLWSQRGDNLKSYEFLKKAESLYEEYKSKIVETPLQVNAIFDVPNEHATDENGLENIYTLTLFYLAQVVGNLGNSIKSAVLCHKTLNRQLEYKVFDPIDWALNSATLAQFFIEQNAFTEARHHLAAASFILDKAASNLEPNLTEEEIEAKKEQLLHRNADVERCWAKYGIALLCCSKDRLMESEDYLKPPDELLGLKFSTLDFTSYENQVTKDYILTYVDARLLFIDVKLRLQRASVFYSLEDHASDYILIAQDMSQLYKSLTFFEEDEERQAKMHKRRVDLLQDVLKEVNPEIYVTLCRELWYELGEVESEILDIKLTRIQNSADTPNPHFLHKVNVSARRAIQAFTLFLDSLKDRITKQFPVVFPAELEKPALLAYFYLGRLHSKLITADQELKIVNMKESIRCYQMVVDYCEKNPSAVENVSVELGICKEMVTLMPIKMMKLVGSLSNLTI</sequence>
<evidence type="ECO:0000256" key="1">
    <source>
        <dbReference type="ARBA" id="ARBA00004245"/>
    </source>
</evidence>
<evidence type="ECO:0000256" key="5">
    <source>
        <dbReference type="ARBA" id="ARBA00023212"/>
    </source>
</evidence>
<dbReference type="GO" id="GO:0005856">
    <property type="term" value="C:cytoskeleton"/>
    <property type="evidence" value="ECO:0007669"/>
    <property type="project" value="UniProtKB-SubCell"/>
</dbReference>